<dbReference type="InterPro" id="IPR013762">
    <property type="entry name" value="Integrase-like_cat_sf"/>
</dbReference>
<organism evidence="2 3">
    <name type="scientific">Blautia hominis</name>
    <dbReference type="NCBI Taxonomy" id="2025493"/>
    <lineage>
        <taxon>Bacteria</taxon>
        <taxon>Bacillati</taxon>
        <taxon>Bacillota</taxon>
        <taxon>Clostridia</taxon>
        <taxon>Lachnospirales</taxon>
        <taxon>Lachnospiraceae</taxon>
        <taxon>Blautia</taxon>
    </lineage>
</organism>
<evidence type="ECO:0000313" key="3">
    <source>
        <dbReference type="Proteomes" id="UP001600943"/>
    </source>
</evidence>
<sequence length="53" mass="6062">MGFTVLAIADRMGHESIDITYRYAHLFPSEQTQMAEQLDIERMEKSNGEKSGQ</sequence>
<dbReference type="Proteomes" id="UP001600943">
    <property type="component" value="Unassembled WGS sequence"/>
</dbReference>
<dbReference type="EMBL" id="BAABYW010000001">
    <property type="protein sequence ID" value="GAA6409972.1"/>
    <property type="molecule type" value="Genomic_DNA"/>
</dbReference>
<protein>
    <recommendedName>
        <fullName evidence="4">Integrase</fullName>
    </recommendedName>
</protein>
<proteinExistence type="predicted"/>
<comment type="caution">
    <text evidence="2">The sequence shown here is derived from an EMBL/GenBank/DDBJ whole genome shotgun (WGS) entry which is preliminary data.</text>
</comment>
<evidence type="ECO:0000313" key="2">
    <source>
        <dbReference type="EMBL" id="GAA6409972.1"/>
    </source>
</evidence>
<keyword evidence="3" id="KW-1185">Reference proteome</keyword>
<reference evidence="2 3" key="1">
    <citation type="submission" date="2024-04" db="EMBL/GenBank/DDBJ databases">
        <title>Defined microbial consortia suppress multidrug-resistant proinflammatory Enterobacteriaceae via ecological control.</title>
        <authorList>
            <person name="Furuichi M."/>
            <person name="Kawaguchi T."/>
            <person name="Pust M."/>
            <person name="Yasuma K."/>
            <person name="Plichta D."/>
            <person name="Hasegawa N."/>
            <person name="Ohya T."/>
            <person name="Bhattarai S."/>
            <person name="Sasajima S."/>
            <person name="Aoto Y."/>
            <person name="Tuganbaev T."/>
            <person name="Yaginuma M."/>
            <person name="Ueda M."/>
            <person name="Okahashi N."/>
            <person name="Amafuji K."/>
            <person name="Kiridooshi Y."/>
            <person name="Sugita K."/>
            <person name="Strazar M."/>
            <person name="Skelly A."/>
            <person name="Suda W."/>
            <person name="Hattori M."/>
            <person name="Nakamoto N."/>
            <person name="Caballero S."/>
            <person name="Norman J."/>
            <person name="Olle B."/>
            <person name="Tanoue T."/>
            <person name="Arita M."/>
            <person name="Bucci V."/>
            <person name="Atarashi K."/>
            <person name="Xavier R."/>
            <person name="Honda K."/>
        </authorList>
    </citation>
    <scope>NUCLEOTIDE SEQUENCE [LARGE SCALE GENOMIC DNA]</scope>
    <source>
        <strain evidence="3">k04-0078-D8-1</strain>
    </source>
</reference>
<dbReference type="InterPro" id="IPR011010">
    <property type="entry name" value="DNA_brk_join_enz"/>
</dbReference>
<gene>
    <name evidence="2" type="ORF">K040078D81_40890</name>
</gene>
<dbReference type="SUPFAM" id="SSF56349">
    <property type="entry name" value="DNA breaking-rejoining enzymes"/>
    <property type="match status" value="1"/>
</dbReference>
<dbReference type="Gene3D" id="1.10.443.10">
    <property type="entry name" value="Intergrase catalytic core"/>
    <property type="match status" value="1"/>
</dbReference>
<accession>A0ABQ0BEU7</accession>
<evidence type="ECO:0000256" key="1">
    <source>
        <dbReference type="ARBA" id="ARBA00023172"/>
    </source>
</evidence>
<keyword evidence="1" id="KW-0233">DNA recombination</keyword>
<evidence type="ECO:0008006" key="4">
    <source>
        <dbReference type="Google" id="ProtNLM"/>
    </source>
</evidence>
<name>A0ABQ0BEU7_9FIRM</name>